<comment type="caution">
    <text evidence="2">The sequence shown here is derived from an EMBL/GenBank/DDBJ whole genome shotgun (WGS) entry which is preliminary data.</text>
</comment>
<organism evidence="2 3">
    <name type="scientific">Saccharothrix lopnurensis</name>
    <dbReference type="NCBI Taxonomy" id="1670621"/>
    <lineage>
        <taxon>Bacteria</taxon>
        <taxon>Bacillati</taxon>
        <taxon>Actinomycetota</taxon>
        <taxon>Actinomycetes</taxon>
        <taxon>Pseudonocardiales</taxon>
        <taxon>Pseudonocardiaceae</taxon>
        <taxon>Saccharothrix</taxon>
    </lineage>
</organism>
<name>A0ABW1P7S7_9PSEU</name>
<dbReference type="GO" id="GO:0016491">
    <property type="term" value="F:oxidoreductase activity"/>
    <property type="evidence" value="ECO:0007669"/>
    <property type="project" value="UniProtKB-KW"/>
</dbReference>
<gene>
    <name evidence="2" type="ORF">ACFP3R_16045</name>
</gene>
<dbReference type="InterPro" id="IPR002938">
    <property type="entry name" value="FAD-bd"/>
</dbReference>
<dbReference type="Gene3D" id="3.50.50.60">
    <property type="entry name" value="FAD/NAD(P)-binding domain"/>
    <property type="match status" value="1"/>
</dbReference>
<evidence type="ECO:0000259" key="1">
    <source>
        <dbReference type="Pfam" id="PF01494"/>
    </source>
</evidence>
<dbReference type="PANTHER" id="PTHR43422:SF3">
    <property type="entry name" value="THIAMINE THIAZOLE SYNTHASE"/>
    <property type="match status" value="1"/>
</dbReference>
<keyword evidence="2" id="KW-0560">Oxidoreductase</keyword>
<sequence length="431" mass="46252">MSTAVVLGASMGGLLAARALAGLHDEVVVLDRDALPPGPDHRRGVPQGRHFHTLLPRGVQALDAMFPGLSERLVEEGSPRADFAGAHLVLGGHEFARADVGVPAVQVPRPVLERAVRERVADLPGVEVRTGCEAVGLVSERGRVTGARVVRDGVERVLAADLVVDATGRGGRAATWLGALGHPAPVEERIEVDAAYVSRLVRLTEPFPDHLVLVGPAPARPTGFALAKHGGDRWMLTAVGVGGVHPPVDERGHLEFVRRAAPPSVFRAIESASPLTEPLLHRFPTSLRRRYERLRDFPLGLLVFGDALCSFNPIYGQGMTVAALEAEALRRCLRAGEGDLAGRFFRAAARIVDPVWLLNALGDLALPQVAGHRSPSTRLLNRYVARVQRAAAHDPRVARMFIRVTGLLDPPTALFRPDVAARVAVGRSRRA</sequence>
<dbReference type="PANTHER" id="PTHR43422">
    <property type="entry name" value="THIAMINE THIAZOLE SYNTHASE"/>
    <property type="match status" value="1"/>
</dbReference>
<dbReference type="InterPro" id="IPR036188">
    <property type="entry name" value="FAD/NAD-bd_sf"/>
</dbReference>
<feature type="domain" description="FAD-binding" evidence="1">
    <location>
        <begin position="4"/>
        <end position="333"/>
    </location>
</feature>
<evidence type="ECO:0000313" key="2">
    <source>
        <dbReference type="EMBL" id="MFC6090792.1"/>
    </source>
</evidence>
<keyword evidence="3" id="KW-1185">Reference proteome</keyword>
<dbReference type="SUPFAM" id="SSF51905">
    <property type="entry name" value="FAD/NAD(P)-binding domain"/>
    <property type="match status" value="1"/>
</dbReference>
<proteinExistence type="predicted"/>
<dbReference type="RefSeq" id="WP_380636995.1">
    <property type="nucleotide sequence ID" value="NZ_JBHSQO010000014.1"/>
</dbReference>
<dbReference type="Proteomes" id="UP001596220">
    <property type="component" value="Unassembled WGS sequence"/>
</dbReference>
<dbReference type="EMBL" id="JBHSQO010000014">
    <property type="protein sequence ID" value="MFC6090792.1"/>
    <property type="molecule type" value="Genomic_DNA"/>
</dbReference>
<dbReference type="EC" id="1.-.-.-" evidence="2"/>
<reference evidence="3" key="1">
    <citation type="journal article" date="2019" name="Int. J. Syst. Evol. Microbiol.">
        <title>The Global Catalogue of Microorganisms (GCM) 10K type strain sequencing project: providing services to taxonomists for standard genome sequencing and annotation.</title>
        <authorList>
            <consortium name="The Broad Institute Genomics Platform"/>
            <consortium name="The Broad Institute Genome Sequencing Center for Infectious Disease"/>
            <person name="Wu L."/>
            <person name="Ma J."/>
        </authorList>
    </citation>
    <scope>NUCLEOTIDE SEQUENCE [LARGE SCALE GENOMIC DNA]</scope>
    <source>
        <strain evidence="3">CGMCC 4.7246</strain>
    </source>
</reference>
<accession>A0ABW1P7S7</accession>
<protein>
    <submittedName>
        <fullName evidence="2">NAD(P)/FAD-dependent oxidoreductase</fullName>
        <ecNumber evidence="2">1.-.-.-</ecNumber>
    </submittedName>
</protein>
<dbReference type="Pfam" id="PF01494">
    <property type="entry name" value="FAD_binding_3"/>
    <property type="match status" value="1"/>
</dbReference>
<evidence type="ECO:0000313" key="3">
    <source>
        <dbReference type="Proteomes" id="UP001596220"/>
    </source>
</evidence>